<dbReference type="SUPFAM" id="SSF52540">
    <property type="entry name" value="P-loop containing nucleoside triphosphate hydrolases"/>
    <property type="match status" value="1"/>
</dbReference>
<dbReference type="CDD" id="cd02042">
    <property type="entry name" value="ParAB_family"/>
    <property type="match status" value="1"/>
</dbReference>
<dbReference type="Proteomes" id="UP000252187">
    <property type="component" value="Unassembled WGS sequence"/>
</dbReference>
<dbReference type="PANTHER" id="PTHR13696:SF99">
    <property type="entry name" value="COBYRINIC ACID AC-DIAMIDE SYNTHASE"/>
    <property type="match status" value="1"/>
</dbReference>
<dbReference type="PANTHER" id="PTHR13696">
    <property type="entry name" value="P-LOOP CONTAINING NUCLEOSIDE TRIPHOSPHATE HYDROLASE"/>
    <property type="match status" value="1"/>
</dbReference>
<reference evidence="2 3" key="1">
    <citation type="submission" date="2018-06" db="EMBL/GenBank/DDBJ databases">
        <title>Whole genome sequencing of four bacterial strains from South Shetland trench revealing bio-synthetic gene clusters.</title>
        <authorList>
            <person name="Abdel-Mageed W.M."/>
            <person name="Lehri B."/>
            <person name="Jarmusch S.A."/>
            <person name="Miranda K."/>
            <person name="Goodfellow M."/>
            <person name="Jaspars M."/>
            <person name="Karlyshev A.V."/>
        </authorList>
    </citation>
    <scope>NUCLEOTIDE SEQUENCE [LARGE SCALE GENOMIC DNA]</scope>
    <source>
        <strain evidence="2 3">SST1</strain>
    </source>
</reference>
<feature type="domain" description="AAA" evidence="1">
    <location>
        <begin position="23"/>
        <end position="195"/>
    </location>
</feature>
<dbReference type="InterPro" id="IPR027417">
    <property type="entry name" value="P-loop_NTPase"/>
</dbReference>
<proteinExistence type="predicted"/>
<dbReference type="Pfam" id="PF13614">
    <property type="entry name" value="AAA_31"/>
    <property type="match status" value="1"/>
</dbReference>
<evidence type="ECO:0000313" key="2">
    <source>
        <dbReference type="EMBL" id="RBA36790.1"/>
    </source>
</evidence>
<dbReference type="AlphaFoldDB" id="A0A365PAW2"/>
<sequence length="284" mass="30351">MPAPCTDILAPCTHKEGKVLMTTVIAIANHKGGVGKTTSALMLAHAAVADGRRVLVIDHDAQGGVALRILGDRDPDGHTLADIYARTPGVTLDRATHTTRRDGLDIVPSGRGALAAALQSLGGVAPGKVLHKALDAVRNDYDLIVIDCDRGLSLGTINALYAADRVLLVTEPENDSFNGISDTGELVDEINEDLRPTRPLPDPDILINLRDTTRTATHGRVATEIREWADASGYRVHPHDIPRRAFIAEAAANGQGLDELKEIAAVTVRDSFHELLTTLTAERN</sequence>
<dbReference type="InterPro" id="IPR025669">
    <property type="entry name" value="AAA_dom"/>
</dbReference>
<evidence type="ECO:0000313" key="3">
    <source>
        <dbReference type="Proteomes" id="UP000252187"/>
    </source>
</evidence>
<accession>A0A365PAW2</accession>
<protein>
    <recommendedName>
        <fullName evidence="1">AAA domain-containing protein</fullName>
    </recommendedName>
</protein>
<organism evidence="2 3">
    <name type="scientific">Dietzia maris</name>
    <dbReference type="NCBI Taxonomy" id="37915"/>
    <lineage>
        <taxon>Bacteria</taxon>
        <taxon>Bacillati</taxon>
        <taxon>Actinomycetota</taxon>
        <taxon>Actinomycetes</taxon>
        <taxon>Mycobacteriales</taxon>
        <taxon>Dietziaceae</taxon>
        <taxon>Dietzia</taxon>
    </lineage>
</organism>
<dbReference type="Gene3D" id="3.40.50.300">
    <property type="entry name" value="P-loop containing nucleotide triphosphate hydrolases"/>
    <property type="match status" value="1"/>
</dbReference>
<dbReference type="InterPro" id="IPR050678">
    <property type="entry name" value="DNA_Partitioning_ATPase"/>
</dbReference>
<name>A0A365PAW2_9ACTN</name>
<evidence type="ECO:0000259" key="1">
    <source>
        <dbReference type="Pfam" id="PF13614"/>
    </source>
</evidence>
<comment type="caution">
    <text evidence="2">The sequence shown here is derived from an EMBL/GenBank/DDBJ whole genome shotgun (WGS) entry which is preliminary data.</text>
</comment>
<gene>
    <name evidence="2" type="ORF">DQ226_08360</name>
</gene>
<dbReference type="EMBL" id="QNTT01000018">
    <property type="protein sequence ID" value="RBA36790.1"/>
    <property type="molecule type" value="Genomic_DNA"/>
</dbReference>